<dbReference type="InterPro" id="IPR036264">
    <property type="entry name" value="Bact_exopeptidase_dim_dom"/>
</dbReference>
<dbReference type="OrthoDB" id="24854at2157"/>
<keyword evidence="7" id="KW-0479">Metal-binding</keyword>
<evidence type="ECO:0000313" key="14">
    <source>
        <dbReference type="Proteomes" id="UP000248044"/>
    </source>
</evidence>
<dbReference type="PROSITE" id="PS00759">
    <property type="entry name" value="ARGE_DAPE_CPG2_2"/>
    <property type="match status" value="1"/>
</dbReference>
<keyword evidence="10" id="KW-0170">Cobalt</keyword>
<dbReference type="InterPro" id="IPR010182">
    <property type="entry name" value="ArgE/DapE"/>
</dbReference>
<dbReference type="GO" id="GO:0009014">
    <property type="term" value="F:succinyl-diaminopimelate desuccinylase activity"/>
    <property type="evidence" value="ECO:0007669"/>
    <property type="project" value="UniProtKB-EC"/>
</dbReference>
<dbReference type="PROSITE" id="PS00758">
    <property type="entry name" value="ARGE_DAPE_CPG2_1"/>
    <property type="match status" value="1"/>
</dbReference>
<keyword evidence="14" id="KW-1185">Reference proteome</keyword>
<evidence type="ECO:0000256" key="4">
    <source>
        <dbReference type="ARBA" id="ARBA00006247"/>
    </source>
</evidence>
<dbReference type="KEGG" id="abri:DFR85_12490"/>
<organism evidence="13 14">
    <name type="scientific">Acidianus brierleyi</name>
    <dbReference type="NCBI Taxonomy" id="41673"/>
    <lineage>
        <taxon>Archaea</taxon>
        <taxon>Thermoproteota</taxon>
        <taxon>Thermoprotei</taxon>
        <taxon>Sulfolobales</taxon>
        <taxon>Sulfolobaceae</taxon>
        <taxon>Acidianus</taxon>
    </lineage>
</organism>
<evidence type="ECO:0000313" key="13">
    <source>
        <dbReference type="EMBL" id="AWR95291.1"/>
    </source>
</evidence>
<dbReference type="Gene3D" id="3.40.630.10">
    <property type="entry name" value="Zn peptidases"/>
    <property type="match status" value="2"/>
</dbReference>
<protein>
    <recommendedName>
        <fullName evidence="6">Probable succinyl-diaminopimelate desuccinylase</fullName>
        <ecNumber evidence="5">3.5.1.18</ecNumber>
    </recommendedName>
</protein>
<dbReference type="InterPro" id="IPR050072">
    <property type="entry name" value="Peptidase_M20A"/>
</dbReference>
<evidence type="ECO:0000256" key="7">
    <source>
        <dbReference type="ARBA" id="ARBA00022723"/>
    </source>
</evidence>
<accession>A0A2U9IGW7</accession>
<evidence type="ECO:0000256" key="11">
    <source>
        <dbReference type="ARBA" id="ARBA00051301"/>
    </source>
</evidence>
<dbReference type="Pfam" id="PF01546">
    <property type="entry name" value="Peptidase_M20"/>
    <property type="match status" value="1"/>
</dbReference>
<dbReference type="AlphaFoldDB" id="A0A2U9IGW7"/>
<dbReference type="SUPFAM" id="SSF53187">
    <property type="entry name" value="Zn-dependent exopeptidases"/>
    <property type="match status" value="1"/>
</dbReference>
<gene>
    <name evidence="13" type="ORF">DFR85_12490</name>
</gene>
<evidence type="ECO:0000256" key="3">
    <source>
        <dbReference type="ARBA" id="ARBA00005130"/>
    </source>
</evidence>
<keyword evidence="9" id="KW-0862">Zinc</keyword>
<dbReference type="PANTHER" id="PTHR43808:SF32">
    <property type="entry name" value="ARGE_DAPE-RELATED DEACYLASE"/>
    <property type="match status" value="1"/>
</dbReference>
<keyword evidence="8" id="KW-0378">Hydrolase</keyword>
<dbReference type="NCBIfam" id="NF006399">
    <property type="entry name" value="PRK08651.1-2"/>
    <property type="match status" value="1"/>
</dbReference>
<dbReference type="GeneID" id="36832988"/>
<dbReference type="NCBIfam" id="TIGR01910">
    <property type="entry name" value="DapE-ArgE"/>
    <property type="match status" value="1"/>
</dbReference>
<evidence type="ECO:0000256" key="10">
    <source>
        <dbReference type="ARBA" id="ARBA00023285"/>
    </source>
</evidence>
<dbReference type="PANTHER" id="PTHR43808">
    <property type="entry name" value="ACETYLORNITHINE DEACETYLASE"/>
    <property type="match status" value="1"/>
</dbReference>
<evidence type="ECO:0000256" key="5">
    <source>
        <dbReference type="ARBA" id="ARBA00011921"/>
    </source>
</evidence>
<dbReference type="SUPFAM" id="SSF55031">
    <property type="entry name" value="Bacterial exopeptidase dimerisation domain"/>
    <property type="match status" value="1"/>
</dbReference>
<comment type="cofactor">
    <cofactor evidence="2">
        <name>Zn(2+)</name>
        <dbReference type="ChEBI" id="CHEBI:29105"/>
    </cofactor>
</comment>
<evidence type="ECO:0000256" key="1">
    <source>
        <dbReference type="ARBA" id="ARBA00001941"/>
    </source>
</evidence>
<comment type="pathway">
    <text evidence="3">Amino-acid biosynthesis; L-lysine biosynthesis via DAP pathway; LL-2,6-diaminopimelate from (S)-tetrahydrodipicolinate (succinylase route): step 3/3.</text>
</comment>
<dbReference type="InterPro" id="IPR002933">
    <property type="entry name" value="Peptidase_M20"/>
</dbReference>
<proteinExistence type="inferred from homology"/>
<dbReference type="GO" id="GO:0046872">
    <property type="term" value="F:metal ion binding"/>
    <property type="evidence" value="ECO:0007669"/>
    <property type="project" value="UniProtKB-KW"/>
</dbReference>
<dbReference type="EC" id="3.5.1.18" evidence="5"/>
<dbReference type="Proteomes" id="UP000248044">
    <property type="component" value="Chromosome"/>
</dbReference>
<evidence type="ECO:0000256" key="8">
    <source>
        <dbReference type="ARBA" id="ARBA00022801"/>
    </source>
</evidence>
<evidence type="ECO:0000256" key="9">
    <source>
        <dbReference type="ARBA" id="ARBA00022833"/>
    </source>
</evidence>
<comment type="cofactor">
    <cofactor evidence="1">
        <name>Co(2+)</name>
        <dbReference type="ChEBI" id="CHEBI:48828"/>
    </cofactor>
</comment>
<evidence type="ECO:0000259" key="12">
    <source>
        <dbReference type="Pfam" id="PF07687"/>
    </source>
</evidence>
<dbReference type="InterPro" id="IPR011650">
    <property type="entry name" value="Peptidase_M20_dimer"/>
</dbReference>
<name>A0A2U9IGW7_9CREN</name>
<dbReference type="InterPro" id="IPR001261">
    <property type="entry name" value="ArgE/DapE_CS"/>
</dbReference>
<reference evidence="13 14" key="1">
    <citation type="submission" date="2018-05" db="EMBL/GenBank/DDBJ databases">
        <title>Complete Genome Sequences of Extremely Thermoacidophilic, Metal-Mobilizing Type-Strain Members of the Archaeal Family Sulfolobaceae: Acidianus brierleyi DSM-1651T, Acidianus sulfidivorans DSM-18786T, Metallosphaera hakonensis DSM-7519T, and Metallosphaera prunae DSM-10039T.</title>
        <authorList>
            <person name="Counts J.A."/>
            <person name="Kelly R.M."/>
        </authorList>
    </citation>
    <scope>NUCLEOTIDE SEQUENCE [LARGE SCALE GENOMIC DNA]</scope>
    <source>
        <strain evidence="13 14">DSM 1651</strain>
    </source>
</reference>
<evidence type="ECO:0000256" key="2">
    <source>
        <dbReference type="ARBA" id="ARBA00001947"/>
    </source>
</evidence>
<dbReference type="Pfam" id="PF07687">
    <property type="entry name" value="M20_dimer"/>
    <property type="match status" value="1"/>
</dbReference>
<feature type="domain" description="Peptidase M20 dimerisation" evidence="12">
    <location>
        <begin position="168"/>
        <end position="288"/>
    </location>
</feature>
<dbReference type="UniPathway" id="UPA00034">
    <property type="reaction ID" value="UER00021"/>
</dbReference>
<dbReference type="Gene3D" id="3.30.70.360">
    <property type="match status" value="1"/>
</dbReference>
<evidence type="ECO:0000256" key="6">
    <source>
        <dbReference type="ARBA" id="ARBA00016853"/>
    </source>
</evidence>
<comment type="catalytic activity">
    <reaction evidence="11">
        <text>N-succinyl-(2S,6S)-2,6-diaminopimelate + H2O = (2S,6S)-2,6-diaminopimelate + succinate</text>
        <dbReference type="Rhea" id="RHEA:22608"/>
        <dbReference type="ChEBI" id="CHEBI:15377"/>
        <dbReference type="ChEBI" id="CHEBI:30031"/>
        <dbReference type="ChEBI" id="CHEBI:57609"/>
        <dbReference type="ChEBI" id="CHEBI:58087"/>
        <dbReference type="EC" id="3.5.1.18"/>
    </reaction>
</comment>
<dbReference type="GO" id="GO:0009089">
    <property type="term" value="P:lysine biosynthetic process via diaminopimelate"/>
    <property type="evidence" value="ECO:0007669"/>
    <property type="project" value="UniProtKB-UniPathway"/>
</dbReference>
<comment type="similarity">
    <text evidence="4">Belongs to the peptidase M20A family.</text>
</comment>
<dbReference type="RefSeq" id="WP_110271171.1">
    <property type="nucleotide sequence ID" value="NZ_CP029289.2"/>
</dbReference>
<sequence length="376" mass="41943">MLKIEDLTSELVKFKTINPKGESENFYDCVKFISEYFSQNGFSAEIKEFEKGWPTIIVKNNKDGKSILLNGHYDVVPIGDITKWKYDPFSGKIVDNKVFGRGSTDMKGGLAVLINTFIKVADKIDYNLIFTAVPDEETGGQKGSKYLAQLFSPDFVIVGEPTQGLINIGEKGLLQVKIIQKGKSAHGSMPSLGENAIMKLVNDLVSLQKIQEIKINIPQEVEEGSQTLSNINPLLGNELKRISFNPGIIKGGIKVNVVPDLAESEIDMRIPPGISSEKALASVKELIKGDLEILDISEPSYSKGNYIDKFKEIVNAKTFLTTYATDGRYFRYKGIQTIAYGPGELNQLHTYNEYVKIDDLKFVEKNLEEYLTSIKF</sequence>
<dbReference type="EMBL" id="CP029289">
    <property type="protein sequence ID" value="AWR95291.1"/>
    <property type="molecule type" value="Genomic_DNA"/>
</dbReference>